<organism evidence="3 4">
    <name type="scientific">Scophthalmus maximus</name>
    <name type="common">Turbot</name>
    <name type="synonym">Psetta maxima</name>
    <dbReference type="NCBI Taxonomy" id="52904"/>
    <lineage>
        <taxon>Eukaryota</taxon>
        <taxon>Metazoa</taxon>
        <taxon>Chordata</taxon>
        <taxon>Craniata</taxon>
        <taxon>Vertebrata</taxon>
        <taxon>Euteleostomi</taxon>
        <taxon>Actinopterygii</taxon>
        <taxon>Neopterygii</taxon>
        <taxon>Teleostei</taxon>
        <taxon>Neoteleostei</taxon>
        <taxon>Acanthomorphata</taxon>
        <taxon>Carangaria</taxon>
        <taxon>Pleuronectiformes</taxon>
        <taxon>Pleuronectoidei</taxon>
        <taxon>Scophthalmidae</taxon>
        <taxon>Scophthalmus</taxon>
    </lineage>
</organism>
<gene>
    <name evidence="3" type="ORF">F2P81_000061</name>
</gene>
<evidence type="ECO:0000313" key="3">
    <source>
        <dbReference type="EMBL" id="KAF0046428.1"/>
    </source>
</evidence>
<feature type="domain" description="Disabled homolog 2-interacting protein C-terminal" evidence="2">
    <location>
        <begin position="1"/>
        <end position="28"/>
    </location>
</feature>
<dbReference type="Pfam" id="PF12004">
    <property type="entry name" value="DAB2P_C"/>
    <property type="match status" value="2"/>
</dbReference>
<dbReference type="AlphaFoldDB" id="A0A6A4TQ10"/>
<feature type="domain" description="Disabled homolog 2-interacting protein C-terminal" evidence="2">
    <location>
        <begin position="46"/>
        <end position="75"/>
    </location>
</feature>
<accession>A0A6A4TQ10</accession>
<protein>
    <recommendedName>
        <fullName evidence="2">Disabled homolog 2-interacting protein C-terminal domain-containing protein</fullName>
    </recommendedName>
</protein>
<proteinExistence type="predicted"/>
<dbReference type="Proteomes" id="UP000438429">
    <property type="component" value="Unassembled WGS sequence"/>
</dbReference>
<dbReference type="InterPro" id="IPR021887">
    <property type="entry name" value="DAB2P_C"/>
</dbReference>
<dbReference type="EMBL" id="VEVO01000001">
    <property type="protein sequence ID" value="KAF0046428.1"/>
    <property type="molecule type" value="Genomic_DNA"/>
</dbReference>
<reference evidence="3 4" key="1">
    <citation type="submission" date="2019-06" db="EMBL/GenBank/DDBJ databases">
        <title>Draft genomes of female and male turbot (Scophthalmus maximus).</title>
        <authorList>
            <person name="Xu H."/>
            <person name="Xu X.-W."/>
            <person name="Shao C."/>
            <person name="Chen S."/>
        </authorList>
    </citation>
    <scope>NUCLEOTIDE SEQUENCE [LARGE SCALE GENOMIC DNA]</scope>
    <source>
        <strain evidence="3">Ysfricsl-2016a</strain>
        <tissue evidence="3">Blood</tissue>
    </source>
</reference>
<feature type="compositionally biased region" description="Polar residues" evidence="1">
    <location>
        <begin position="82"/>
        <end position="105"/>
    </location>
</feature>
<evidence type="ECO:0000259" key="2">
    <source>
        <dbReference type="Pfam" id="PF12004"/>
    </source>
</evidence>
<name>A0A6A4TQ10_SCOMX</name>
<evidence type="ECO:0000256" key="1">
    <source>
        <dbReference type="SAM" id="MobiDB-lite"/>
    </source>
</evidence>
<comment type="caution">
    <text evidence="3">The sequence shown here is derived from an EMBL/GenBank/DDBJ whole genome shotgun (WGS) entry which is preliminary data.</text>
</comment>
<feature type="region of interest" description="Disordered" evidence="1">
    <location>
        <begin position="81"/>
        <end position="105"/>
    </location>
</feature>
<evidence type="ECO:0000313" key="4">
    <source>
        <dbReference type="Proteomes" id="UP000438429"/>
    </source>
</evidence>
<sequence length="105" mass="11622">MAVEDELRRDHAEMASVIEAKQKIIDAQPSSYSDNCQSDFLSRLPLVSNQEKRIDSLDAANSRLVAALTQVKERYSAVNLHNGLSPSNPTKLSITENGEFKNSNC</sequence>